<protein>
    <submittedName>
        <fullName evidence="5">Uncharacterized protein</fullName>
    </submittedName>
</protein>
<sequence>MHFTTSALSALALLLPMTQAVTLSYDPGYSDASRSLNVVSCSDGSNGLITRYGWTTQGQIPRFPYIGGSSDVAGWNSPSCGQCYQVEYAKTGKKVFVLAVDHAAQGLNVAQKAMDDLTNGQAVALGRIDVKTTKVGWQNCGLPHAKRELEFDA</sequence>
<keyword evidence="3" id="KW-0964">Secreted</keyword>
<gene>
    <name evidence="5" type="ORF">WHR41_02012</name>
</gene>
<dbReference type="CDD" id="cd22778">
    <property type="entry name" value="DPBB_CEPL-like"/>
    <property type="match status" value="1"/>
</dbReference>
<evidence type="ECO:0000313" key="6">
    <source>
        <dbReference type="Proteomes" id="UP000803884"/>
    </source>
</evidence>
<dbReference type="Proteomes" id="UP000803884">
    <property type="component" value="Unassembled WGS sequence"/>
</dbReference>
<reference evidence="5 6" key="1">
    <citation type="journal article" date="2020" name="Microbiol. Resour. Announc.">
        <title>Draft Genome Sequence of a Cladosporium Species Isolated from the Mesophotic Ascidian Didemnum maculosum.</title>
        <authorList>
            <person name="Gioti A."/>
            <person name="Siaperas R."/>
            <person name="Nikolaivits E."/>
            <person name="Le Goff G."/>
            <person name="Ouazzani J."/>
            <person name="Kotoulas G."/>
            <person name="Topakas E."/>
        </authorList>
    </citation>
    <scope>NUCLEOTIDE SEQUENCE [LARGE SCALE GENOMIC DNA]</scope>
    <source>
        <strain evidence="5 6">TM138-S3</strain>
    </source>
</reference>
<dbReference type="InterPro" id="IPR036908">
    <property type="entry name" value="RlpA-like_sf"/>
</dbReference>
<evidence type="ECO:0000256" key="1">
    <source>
        <dbReference type="ARBA" id="ARBA00004613"/>
    </source>
</evidence>
<proteinExistence type="inferred from homology"/>
<evidence type="ECO:0000256" key="3">
    <source>
        <dbReference type="ARBA" id="ARBA00022525"/>
    </source>
</evidence>
<keyword evidence="6" id="KW-1185">Reference proteome</keyword>
<evidence type="ECO:0000313" key="5">
    <source>
        <dbReference type="EMBL" id="KAL1589199.1"/>
    </source>
</evidence>
<accession>A0AB34KVT3</accession>
<dbReference type="SUPFAM" id="SSF50685">
    <property type="entry name" value="Barwin-like endoglucanases"/>
    <property type="match status" value="1"/>
</dbReference>
<comment type="subcellular location">
    <subcellularLocation>
        <location evidence="1">Secreted</location>
    </subcellularLocation>
</comment>
<dbReference type="InterPro" id="IPR010829">
    <property type="entry name" value="Cerato-platanin"/>
</dbReference>
<feature type="chain" id="PRO_5044303757" evidence="4">
    <location>
        <begin position="21"/>
        <end position="153"/>
    </location>
</feature>
<dbReference type="Pfam" id="PF07249">
    <property type="entry name" value="Cerato-platanin"/>
    <property type="match status" value="1"/>
</dbReference>
<name>A0AB34KVT3_9PEZI</name>
<dbReference type="Gene3D" id="2.40.40.10">
    <property type="entry name" value="RlpA-like domain"/>
    <property type="match status" value="1"/>
</dbReference>
<dbReference type="GeneID" id="96003456"/>
<comment type="caution">
    <text evidence="5">The sequence shown here is derived from an EMBL/GenBank/DDBJ whole genome shotgun (WGS) entry which is preliminary data.</text>
</comment>
<organism evidence="5 6">
    <name type="scientific">Cladosporium halotolerans</name>
    <dbReference type="NCBI Taxonomy" id="1052096"/>
    <lineage>
        <taxon>Eukaryota</taxon>
        <taxon>Fungi</taxon>
        <taxon>Dikarya</taxon>
        <taxon>Ascomycota</taxon>
        <taxon>Pezizomycotina</taxon>
        <taxon>Dothideomycetes</taxon>
        <taxon>Dothideomycetidae</taxon>
        <taxon>Cladosporiales</taxon>
        <taxon>Cladosporiaceae</taxon>
        <taxon>Cladosporium</taxon>
    </lineage>
</organism>
<dbReference type="EMBL" id="JAAQHG020000005">
    <property type="protein sequence ID" value="KAL1589199.1"/>
    <property type="molecule type" value="Genomic_DNA"/>
</dbReference>
<feature type="signal peptide" evidence="4">
    <location>
        <begin position="1"/>
        <end position="20"/>
    </location>
</feature>
<dbReference type="AlphaFoldDB" id="A0AB34KVT3"/>
<dbReference type="GO" id="GO:0005576">
    <property type="term" value="C:extracellular region"/>
    <property type="evidence" value="ECO:0007669"/>
    <property type="project" value="UniProtKB-SubCell"/>
</dbReference>
<evidence type="ECO:0000256" key="4">
    <source>
        <dbReference type="SAM" id="SignalP"/>
    </source>
</evidence>
<comment type="similarity">
    <text evidence="2">Belongs to the cerato-platanin family.</text>
</comment>
<evidence type="ECO:0000256" key="2">
    <source>
        <dbReference type="ARBA" id="ARBA00010421"/>
    </source>
</evidence>
<keyword evidence="4" id="KW-0732">Signal</keyword>
<dbReference type="RefSeq" id="XP_069232304.1">
    <property type="nucleotide sequence ID" value="XM_069370618.1"/>
</dbReference>